<keyword evidence="4" id="KW-1185">Reference proteome</keyword>
<feature type="chain" id="PRO_5046576273" evidence="2">
    <location>
        <begin position="21"/>
        <end position="56"/>
    </location>
</feature>
<keyword evidence="2" id="KW-0732">Signal</keyword>
<gene>
    <name evidence="3" type="ORF">GCM10009801_07930</name>
</gene>
<evidence type="ECO:0000256" key="2">
    <source>
        <dbReference type="SAM" id="SignalP"/>
    </source>
</evidence>
<sequence>MAAVAAAVLTGPLAAPSAAAALPDPAPGGPAHPGEPEVEGPVDIDTLDAAVQSWTS</sequence>
<proteinExistence type="predicted"/>
<evidence type="ECO:0000256" key="1">
    <source>
        <dbReference type="SAM" id="MobiDB-lite"/>
    </source>
</evidence>
<feature type="region of interest" description="Disordered" evidence="1">
    <location>
        <begin position="18"/>
        <end position="41"/>
    </location>
</feature>
<dbReference type="Proteomes" id="UP001500016">
    <property type="component" value="Unassembled WGS sequence"/>
</dbReference>
<organism evidence="3 4">
    <name type="scientific">Streptomyces albiaxialis</name>
    <dbReference type="NCBI Taxonomy" id="329523"/>
    <lineage>
        <taxon>Bacteria</taxon>
        <taxon>Bacillati</taxon>
        <taxon>Actinomycetota</taxon>
        <taxon>Actinomycetes</taxon>
        <taxon>Kitasatosporales</taxon>
        <taxon>Streptomycetaceae</taxon>
        <taxon>Streptomyces</taxon>
    </lineage>
</organism>
<evidence type="ECO:0000313" key="3">
    <source>
        <dbReference type="EMBL" id="GAA2063782.1"/>
    </source>
</evidence>
<comment type="caution">
    <text evidence="3">The sequence shown here is derived from an EMBL/GenBank/DDBJ whole genome shotgun (WGS) entry which is preliminary data.</text>
</comment>
<reference evidence="4" key="1">
    <citation type="journal article" date="2019" name="Int. J. Syst. Evol. Microbiol.">
        <title>The Global Catalogue of Microorganisms (GCM) 10K type strain sequencing project: providing services to taxonomists for standard genome sequencing and annotation.</title>
        <authorList>
            <consortium name="The Broad Institute Genomics Platform"/>
            <consortium name="The Broad Institute Genome Sequencing Center for Infectious Disease"/>
            <person name="Wu L."/>
            <person name="Ma J."/>
        </authorList>
    </citation>
    <scope>NUCLEOTIDE SEQUENCE [LARGE SCALE GENOMIC DNA]</scope>
    <source>
        <strain evidence="4">JCM 15478</strain>
    </source>
</reference>
<evidence type="ECO:0000313" key="4">
    <source>
        <dbReference type="Proteomes" id="UP001500016"/>
    </source>
</evidence>
<dbReference type="EMBL" id="BAAAPE010000001">
    <property type="protein sequence ID" value="GAA2063782.1"/>
    <property type="molecule type" value="Genomic_DNA"/>
</dbReference>
<accession>A0ABP5H5G2</accession>
<name>A0ABP5H5G2_9ACTN</name>
<protein>
    <submittedName>
        <fullName evidence="3">Uncharacterized protein</fullName>
    </submittedName>
</protein>
<feature type="signal peptide" evidence="2">
    <location>
        <begin position="1"/>
        <end position="20"/>
    </location>
</feature>
<dbReference type="RefSeq" id="WP_344523937.1">
    <property type="nucleotide sequence ID" value="NZ_BAAAPE010000001.1"/>
</dbReference>